<evidence type="ECO:0000256" key="8">
    <source>
        <dbReference type="ARBA" id="ARBA00022989"/>
    </source>
</evidence>
<feature type="transmembrane region" description="Helical" evidence="15">
    <location>
        <begin position="502"/>
        <end position="525"/>
    </location>
</feature>
<dbReference type="PANTHER" id="PTHR22950">
    <property type="entry name" value="AMINO ACID TRANSPORTER"/>
    <property type="match status" value="1"/>
</dbReference>
<dbReference type="AlphaFoldDB" id="A0A8R2JNB4"/>
<organism evidence="17 18">
    <name type="scientific">Acyrthosiphon pisum</name>
    <name type="common">Pea aphid</name>
    <dbReference type="NCBI Taxonomy" id="7029"/>
    <lineage>
        <taxon>Eukaryota</taxon>
        <taxon>Metazoa</taxon>
        <taxon>Ecdysozoa</taxon>
        <taxon>Arthropoda</taxon>
        <taxon>Hexapoda</taxon>
        <taxon>Insecta</taxon>
        <taxon>Pterygota</taxon>
        <taxon>Neoptera</taxon>
        <taxon>Paraneoptera</taxon>
        <taxon>Hemiptera</taxon>
        <taxon>Sternorrhyncha</taxon>
        <taxon>Aphidomorpha</taxon>
        <taxon>Aphidoidea</taxon>
        <taxon>Aphididae</taxon>
        <taxon>Macrosiphini</taxon>
        <taxon>Acyrthosiphon</taxon>
    </lineage>
</organism>
<keyword evidence="3" id="KW-0813">Transport</keyword>
<proteinExistence type="inferred from homology"/>
<keyword evidence="9" id="KW-0915">Sodium</keyword>
<evidence type="ECO:0000313" key="18">
    <source>
        <dbReference type="Proteomes" id="UP000007819"/>
    </source>
</evidence>
<keyword evidence="12" id="KW-0325">Glycoprotein</keyword>
<feature type="transmembrane region" description="Helical" evidence="15">
    <location>
        <begin position="393"/>
        <end position="418"/>
    </location>
</feature>
<dbReference type="Proteomes" id="UP000007819">
    <property type="component" value="Chromosome A1"/>
</dbReference>
<dbReference type="Pfam" id="PF01490">
    <property type="entry name" value="Aa_trans"/>
    <property type="match status" value="1"/>
</dbReference>
<feature type="domain" description="Amino acid transporter transmembrane" evidence="16">
    <location>
        <begin position="132"/>
        <end position="546"/>
    </location>
</feature>
<keyword evidence="8 15" id="KW-1133">Transmembrane helix</keyword>
<dbReference type="EnsemblMetazoa" id="XM_029486666.1">
    <property type="protein sequence ID" value="XP_029342526.1"/>
    <property type="gene ID" value="LOC100158916"/>
</dbReference>
<keyword evidence="6" id="KW-0967">Endosome</keyword>
<feature type="transmembrane region" description="Helical" evidence="15">
    <location>
        <begin position="471"/>
        <end position="496"/>
    </location>
</feature>
<evidence type="ECO:0000256" key="6">
    <source>
        <dbReference type="ARBA" id="ARBA00022753"/>
    </source>
</evidence>
<accession>A0A8R2JNB4</accession>
<keyword evidence="5" id="KW-0479">Metal-binding</keyword>
<keyword evidence="7" id="KW-0029">Amino-acid transport</keyword>
<keyword evidence="10 15" id="KW-0472">Membrane</keyword>
<dbReference type="OrthoDB" id="294730at2759"/>
<feature type="transmembrane region" description="Helical" evidence="15">
    <location>
        <begin position="358"/>
        <end position="381"/>
    </location>
</feature>
<evidence type="ECO:0000256" key="4">
    <source>
        <dbReference type="ARBA" id="ARBA00022692"/>
    </source>
</evidence>
<evidence type="ECO:0000313" key="17">
    <source>
        <dbReference type="EnsemblMetazoa" id="XP_029342526.1"/>
    </source>
</evidence>
<dbReference type="GO" id="GO:0031902">
    <property type="term" value="C:late endosome membrane"/>
    <property type="evidence" value="ECO:0007669"/>
    <property type="project" value="UniProtKB-SubCell"/>
</dbReference>
<feature type="transmembrane region" description="Helical" evidence="15">
    <location>
        <begin position="157"/>
        <end position="176"/>
    </location>
</feature>
<dbReference type="InterPro" id="IPR013057">
    <property type="entry name" value="AA_transpt_TM"/>
</dbReference>
<evidence type="ECO:0000256" key="7">
    <source>
        <dbReference type="ARBA" id="ARBA00022970"/>
    </source>
</evidence>
<evidence type="ECO:0000256" key="1">
    <source>
        <dbReference type="ARBA" id="ARBA00004107"/>
    </source>
</evidence>
<feature type="transmembrane region" description="Helical" evidence="15">
    <location>
        <begin position="287"/>
        <end position="305"/>
    </location>
</feature>
<reference evidence="18" key="1">
    <citation type="submission" date="2010-06" db="EMBL/GenBank/DDBJ databases">
        <authorList>
            <person name="Jiang H."/>
            <person name="Abraham K."/>
            <person name="Ali S."/>
            <person name="Alsbrooks S.L."/>
            <person name="Anim B.N."/>
            <person name="Anosike U.S."/>
            <person name="Attaway T."/>
            <person name="Bandaranaike D.P."/>
            <person name="Battles P.K."/>
            <person name="Bell S.N."/>
            <person name="Bell A.V."/>
            <person name="Beltran B."/>
            <person name="Bickham C."/>
            <person name="Bustamante Y."/>
            <person name="Caleb T."/>
            <person name="Canada A."/>
            <person name="Cardenas V."/>
            <person name="Carter K."/>
            <person name="Chacko J."/>
            <person name="Chandrabose M.N."/>
            <person name="Chavez D."/>
            <person name="Chavez A."/>
            <person name="Chen L."/>
            <person name="Chu H.-S."/>
            <person name="Claassen K.J."/>
            <person name="Cockrell R."/>
            <person name="Collins M."/>
            <person name="Cooper J.A."/>
            <person name="Cree A."/>
            <person name="Curry S.M."/>
            <person name="Da Y."/>
            <person name="Dao M.D."/>
            <person name="Das B."/>
            <person name="Davila M.-L."/>
            <person name="Davy-Carroll L."/>
            <person name="Denson S."/>
            <person name="Dinh H."/>
            <person name="Ebong V.E."/>
            <person name="Edwards J.R."/>
            <person name="Egan A."/>
            <person name="El-Daye J."/>
            <person name="Escobedo L."/>
            <person name="Fernandez S."/>
            <person name="Fernando P.R."/>
            <person name="Flagg N."/>
            <person name="Forbes L.D."/>
            <person name="Fowler R.G."/>
            <person name="Fu Q."/>
            <person name="Gabisi R.A."/>
            <person name="Ganer J."/>
            <person name="Garbino Pronczuk A."/>
            <person name="Garcia R.M."/>
            <person name="Garner T."/>
            <person name="Garrett T.E."/>
            <person name="Gonzalez D.A."/>
            <person name="Hamid H."/>
            <person name="Hawkins E.S."/>
            <person name="Hirani K."/>
            <person name="Hogues M.E."/>
            <person name="Hollins B."/>
            <person name="Hsiao C.-H."/>
            <person name="Jabil R."/>
            <person name="James M.L."/>
            <person name="Jhangiani S.N."/>
            <person name="Johnson B."/>
            <person name="Johnson Q."/>
            <person name="Joshi V."/>
            <person name="Kalu J.B."/>
            <person name="Kam C."/>
            <person name="Kashfia A."/>
            <person name="Keebler J."/>
            <person name="Kisamo H."/>
            <person name="Kovar C.L."/>
            <person name="Lago L.A."/>
            <person name="Lai C.-Y."/>
            <person name="Laidlaw J."/>
            <person name="Lara F."/>
            <person name="Le T.-K."/>
            <person name="Lee S.L."/>
            <person name="Legall F.H."/>
            <person name="Lemon S.J."/>
            <person name="Lewis L.R."/>
            <person name="Li B."/>
            <person name="Liu Y."/>
            <person name="Liu Y.-S."/>
            <person name="Lopez J."/>
            <person name="Lozado R.J."/>
            <person name="Lu J."/>
            <person name="Madu R.C."/>
            <person name="Maheshwari M."/>
            <person name="Maheshwari R."/>
            <person name="Malloy K."/>
            <person name="Martinez E."/>
            <person name="Mathew T."/>
            <person name="Mercado I.C."/>
            <person name="Mercado C."/>
            <person name="Meyer B."/>
            <person name="Montgomery K."/>
            <person name="Morgan M.B."/>
            <person name="Munidasa M."/>
            <person name="Nazareth L.V."/>
            <person name="Nelson J."/>
            <person name="Ng B.M."/>
            <person name="Nguyen N.B."/>
            <person name="Nguyen P.Q."/>
            <person name="Nguyen T."/>
            <person name="Obregon M."/>
            <person name="Okwuonu G.O."/>
            <person name="Onwere C.G."/>
            <person name="Orozco G."/>
            <person name="Parra A."/>
            <person name="Patel S."/>
            <person name="Patil S."/>
            <person name="Perez A."/>
            <person name="Perez Y."/>
            <person name="Pham C."/>
            <person name="Primus E.L."/>
            <person name="Pu L.-L."/>
            <person name="Puazo M."/>
            <person name="Qin X."/>
            <person name="Quiroz J.B."/>
            <person name="Reese J."/>
            <person name="Richards S."/>
            <person name="Rives C.M."/>
            <person name="Robberts R."/>
            <person name="Ruiz S.J."/>
            <person name="Ruiz M.J."/>
            <person name="Santibanez J."/>
            <person name="Schneider B.W."/>
            <person name="Sisson I."/>
            <person name="Smith M."/>
            <person name="Sodergren E."/>
            <person name="Song X.-Z."/>
            <person name="Song B.B."/>
            <person name="Summersgill H."/>
            <person name="Thelus R."/>
            <person name="Thornton R.D."/>
            <person name="Trejos Z.Y."/>
            <person name="Usmani K."/>
            <person name="Vattathil S."/>
            <person name="Villasana D."/>
            <person name="Walker D.L."/>
            <person name="Wang S."/>
            <person name="Wang K."/>
            <person name="White C.S."/>
            <person name="Williams A.C."/>
            <person name="Williamson J."/>
            <person name="Wilson K."/>
            <person name="Woghiren I.O."/>
            <person name="Woodworth J.R."/>
            <person name="Worley K.C."/>
            <person name="Wright R.A."/>
            <person name="Wu W."/>
            <person name="Young L."/>
            <person name="Zhang L."/>
            <person name="Zhang J."/>
            <person name="Zhu Y."/>
            <person name="Muzny D.M."/>
            <person name="Weinstock G."/>
            <person name="Gibbs R.A."/>
        </authorList>
    </citation>
    <scope>NUCLEOTIDE SEQUENCE [LARGE SCALE GENOMIC DNA]</scope>
    <source>
        <strain evidence="18">LSR1</strain>
    </source>
</reference>
<protein>
    <recommendedName>
        <fullName evidence="16">Amino acid transporter transmembrane domain-containing protein</fullName>
    </recommendedName>
</protein>
<dbReference type="GO" id="GO:0046872">
    <property type="term" value="F:metal ion binding"/>
    <property type="evidence" value="ECO:0007669"/>
    <property type="project" value="UniProtKB-KW"/>
</dbReference>
<keyword evidence="13" id="KW-0458">Lysosome</keyword>
<evidence type="ECO:0000256" key="14">
    <source>
        <dbReference type="ARBA" id="ARBA00038442"/>
    </source>
</evidence>
<evidence type="ECO:0000256" key="2">
    <source>
        <dbReference type="ARBA" id="ARBA00004155"/>
    </source>
</evidence>
<keyword evidence="11" id="KW-1015">Disulfide bond</keyword>
<reference evidence="17" key="2">
    <citation type="submission" date="2022-06" db="UniProtKB">
        <authorList>
            <consortium name="EnsemblMetazoa"/>
        </authorList>
    </citation>
    <scope>IDENTIFICATION</scope>
</reference>
<name>A0A8R2JNB4_ACYPI</name>
<evidence type="ECO:0000259" key="16">
    <source>
        <dbReference type="Pfam" id="PF01490"/>
    </source>
</evidence>
<evidence type="ECO:0000256" key="11">
    <source>
        <dbReference type="ARBA" id="ARBA00023157"/>
    </source>
</evidence>
<evidence type="ECO:0000256" key="13">
    <source>
        <dbReference type="ARBA" id="ARBA00023228"/>
    </source>
</evidence>
<keyword evidence="4 15" id="KW-0812">Transmembrane</keyword>
<feature type="transmembrane region" description="Helical" evidence="15">
    <location>
        <begin position="438"/>
        <end position="459"/>
    </location>
</feature>
<evidence type="ECO:0000256" key="12">
    <source>
        <dbReference type="ARBA" id="ARBA00023180"/>
    </source>
</evidence>
<sequence>MGRVSKKSFKRSSRPRAKSMITDCEIQPLLNTELSRTSIADNGFIFKYDSENSDLENNKAPTTQSKANELLYPYYLRYARQSDTLLNTCSCSKSFSLDYDILNRPKFYRKLQPYIPLGDTITNEPYTQNSIITIFAIWNTIMGTSLLAMPWSVERAGLVMGLILMFVIAALCLYTSNRILKVQVLHGNDTGEVAQLSKKLLGPWAEVIAKLFSFIILLGANIVYWILMSNFLYYSVGYIHDLLFADENTGAFEFNTTNLICPNSADFVNATSDTTRQLTLYERIWDLNTTVPIFLVVIVAPLLNFRSATFFTKFNSLGTLAVLYLFIFVIIKSYSWGINMSAPTLEGLTDYSEFYKNTFPATSGMLTLSMFIHNIIITIMRNNENQKHNGRDLSIAFTLVLLTYLLIGITFYVCFPLAKSCIEDNFLNNFPRTDVFSIIARVFLFFQLLTVYPLISYMLRVQVFAALELSIYPSVLHVIALNCFVIFICILFAIFMPHIGTVIRFSGAICGFVYIYTLPTMLHLASQRRRNLLTFGSVIFHVSISLVGLANLIAQFFV</sequence>
<dbReference type="PANTHER" id="PTHR22950:SF244">
    <property type="entry name" value="NEUTRAL AMINO ACID TRANSPORTER 9"/>
    <property type="match status" value="1"/>
</dbReference>
<feature type="transmembrane region" description="Helical" evidence="15">
    <location>
        <begin position="532"/>
        <end position="557"/>
    </location>
</feature>
<evidence type="ECO:0000256" key="15">
    <source>
        <dbReference type="SAM" id="Phobius"/>
    </source>
</evidence>
<dbReference type="GO" id="GO:0015179">
    <property type="term" value="F:L-amino acid transmembrane transporter activity"/>
    <property type="evidence" value="ECO:0007669"/>
    <property type="project" value="TreeGrafter"/>
</dbReference>
<dbReference type="GO" id="GO:0005765">
    <property type="term" value="C:lysosomal membrane"/>
    <property type="evidence" value="ECO:0007669"/>
    <property type="project" value="UniProtKB-SubCell"/>
</dbReference>
<feature type="transmembrane region" description="Helical" evidence="15">
    <location>
        <begin position="131"/>
        <end position="151"/>
    </location>
</feature>
<evidence type="ECO:0000256" key="9">
    <source>
        <dbReference type="ARBA" id="ARBA00023053"/>
    </source>
</evidence>
<evidence type="ECO:0000256" key="5">
    <source>
        <dbReference type="ARBA" id="ARBA00022723"/>
    </source>
</evidence>
<feature type="transmembrane region" description="Helical" evidence="15">
    <location>
        <begin position="207"/>
        <end position="227"/>
    </location>
</feature>
<comment type="subcellular location">
    <subcellularLocation>
        <location evidence="1">Late endosome membrane</location>
        <topology evidence="1">Multi-pass membrane protein</topology>
    </subcellularLocation>
    <subcellularLocation>
        <location evidence="2">Lysosome membrane</location>
        <topology evidence="2">Multi-pass membrane protein</topology>
    </subcellularLocation>
</comment>
<dbReference type="EnsemblMetazoa" id="XM_029486665.1">
    <property type="protein sequence ID" value="XP_029342525.1"/>
    <property type="gene ID" value="LOC100158916"/>
</dbReference>
<evidence type="ECO:0000256" key="3">
    <source>
        <dbReference type="ARBA" id="ARBA00022448"/>
    </source>
</evidence>
<comment type="similarity">
    <text evidence="14">Belongs to the amino acid/polyamine transporter 2 family. SLC38A9 subfamily.</text>
</comment>
<evidence type="ECO:0000256" key="10">
    <source>
        <dbReference type="ARBA" id="ARBA00023136"/>
    </source>
</evidence>
<keyword evidence="18" id="KW-1185">Reference proteome</keyword>
<feature type="transmembrane region" description="Helical" evidence="15">
    <location>
        <begin position="317"/>
        <end position="338"/>
    </location>
</feature>